<name>A0A1X7VBE5_AMPQE</name>
<protein>
    <recommendedName>
        <fullName evidence="1">DDE-1 domain-containing protein</fullName>
    </recommendedName>
</protein>
<dbReference type="InParanoid" id="A0A1X7VBE5"/>
<dbReference type="EnsemblMetazoa" id="Aqu2.1.36857_001">
    <property type="protein sequence ID" value="Aqu2.1.36857_001"/>
    <property type="gene ID" value="Aqu2.1.36857"/>
</dbReference>
<feature type="domain" description="DDE-1" evidence="1">
    <location>
        <begin position="22"/>
        <end position="101"/>
    </location>
</feature>
<evidence type="ECO:0000259" key="1">
    <source>
        <dbReference type="Pfam" id="PF03184"/>
    </source>
</evidence>
<proteinExistence type="predicted"/>
<dbReference type="InterPro" id="IPR004875">
    <property type="entry name" value="DDE_SF_endonuclease_dom"/>
</dbReference>
<sequence length="131" mass="14745">MSPLVVSRRGQQHPSCLLSGNKSQITLLACCNAAGYVIPPFVIFSGKIFKQELTNREIPKTKHGLSSSGWIDNELFETWFSNHFLAYAPASYPSLLNLDGHFFLANESVLQRKTSSYFVCHQILHTRCSPR</sequence>
<organism evidence="2">
    <name type="scientific">Amphimedon queenslandica</name>
    <name type="common">Sponge</name>
    <dbReference type="NCBI Taxonomy" id="400682"/>
    <lineage>
        <taxon>Eukaryota</taxon>
        <taxon>Metazoa</taxon>
        <taxon>Porifera</taxon>
        <taxon>Demospongiae</taxon>
        <taxon>Heteroscleromorpha</taxon>
        <taxon>Haplosclerida</taxon>
        <taxon>Niphatidae</taxon>
        <taxon>Amphimedon</taxon>
    </lineage>
</organism>
<dbReference type="AlphaFoldDB" id="A0A1X7VBE5"/>
<reference evidence="2" key="1">
    <citation type="submission" date="2017-05" db="UniProtKB">
        <authorList>
            <consortium name="EnsemblMetazoa"/>
        </authorList>
    </citation>
    <scope>IDENTIFICATION</scope>
</reference>
<evidence type="ECO:0000313" key="2">
    <source>
        <dbReference type="EnsemblMetazoa" id="Aqu2.1.36857_001"/>
    </source>
</evidence>
<dbReference type="GO" id="GO:0003676">
    <property type="term" value="F:nucleic acid binding"/>
    <property type="evidence" value="ECO:0007669"/>
    <property type="project" value="InterPro"/>
</dbReference>
<dbReference type="Pfam" id="PF03184">
    <property type="entry name" value="DDE_1"/>
    <property type="match status" value="1"/>
</dbReference>
<accession>A0A1X7VBE5</accession>